<evidence type="ECO:0000256" key="2">
    <source>
        <dbReference type="ARBA" id="ARBA00023002"/>
    </source>
</evidence>
<organism evidence="6">
    <name type="scientific">Streptomyces sp. R28</name>
    <dbReference type="NCBI Taxonomy" id="3238628"/>
    <lineage>
        <taxon>Bacteria</taxon>
        <taxon>Bacillati</taxon>
        <taxon>Actinomycetota</taxon>
        <taxon>Actinomycetes</taxon>
        <taxon>Kitasatosporales</taxon>
        <taxon>Streptomycetaceae</taxon>
        <taxon>Streptomyces</taxon>
    </lineage>
</organism>
<keyword evidence="6" id="KW-0223">Dioxygenase</keyword>
<feature type="domain" description="TauD/TfdA-like" evidence="5">
    <location>
        <begin position="40"/>
        <end position="277"/>
    </location>
</feature>
<gene>
    <name evidence="6" type="ORF">AB5J49_39345</name>
</gene>
<dbReference type="AlphaFoldDB" id="A0AB39Q8D1"/>
<comment type="cofactor">
    <cofactor evidence="1">
        <name>Fe(2+)</name>
        <dbReference type="ChEBI" id="CHEBI:29033"/>
    </cofactor>
</comment>
<dbReference type="InterPro" id="IPR003819">
    <property type="entry name" value="TauD/TfdA-like"/>
</dbReference>
<dbReference type="EC" id="1.14.11.-" evidence="6"/>
<dbReference type="GO" id="GO:0017000">
    <property type="term" value="P:antibiotic biosynthetic process"/>
    <property type="evidence" value="ECO:0007669"/>
    <property type="project" value="UniProtKB-KW"/>
</dbReference>
<evidence type="ECO:0000313" key="6">
    <source>
        <dbReference type="EMBL" id="XDQ38934.1"/>
    </source>
</evidence>
<evidence type="ECO:0000259" key="5">
    <source>
        <dbReference type="Pfam" id="PF02668"/>
    </source>
</evidence>
<evidence type="ECO:0000256" key="4">
    <source>
        <dbReference type="ARBA" id="ARBA00023194"/>
    </source>
</evidence>
<keyword evidence="3" id="KW-0408">Iron</keyword>
<name>A0AB39Q8D1_9ACTN</name>
<dbReference type="PANTHER" id="PTHR10696:SF56">
    <property type="entry name" value="TAUD_TFDA-LIKE DOMAIN-CONTAINING PROTEIN"/>
    <property type="match status" value="1"/>
</dbReference>
<keyword evidence="2 6" id="KW-0560">Oxidoreductase</keyword>
<dbReference type="InterPro" id="IPR050411">
    <property type="entry name" value="AlphaKG_dependent_hydroxylases"/>
</dbReference>
<dbReference type="Pfam" id="PF02668">
    <property type="entry name" value="TauD"/>
    <property type="match status" value="1"/>
</dbReference>
<dbReference type="EMBL" id="CP163439">
    <property type="protein sequence ID" value="XDQ38934.1"/>
    <property type="molecule type" value="Genomic_DNA"/>
</dbReference>
<accession>A0AB39Q8D1</accession>
<evidence type="ECO:0000256" key="3">
    <source>
        <dbReference type="ARBA" id="ARBA00023004"/>
    </source>
</evidence>
<keyword evidence="4" id="KW-0045">Antibiotic biosynthesis</keyword>
<protein>
    <submittedName>
        <fullName evidence="6">TauD/TfdA family dioxygenase</fullName>
        <ecNumber evidence="6">1.14.11.-</ecNumber>
    </submittedName>
</protein>
<evidence type="ECO:0000256" key="1">
    <source>
        <dbReference type="ARBA" id="ARBA00001954"/>
    </source>
</evidence>
<dbReference type="GO" id="GO:0051213">
    <property type="term" value="F:dioxygenase activity"/>
    <property type="evidence" value="ECO:0007669"/>
    <property type="project" value="UniProtKB-KW"/>
</dbReference>
<dbReference type="SUPFAM" id="SSF51197">
    <property type="entry name" value="Clavaminate synthase-like"/>
    <property type="match status" value="1"/>
</dbReference>
<sequence>MPGEVAAELNAAARDALAAGGRPHLASPRPVGLGRTEEFVAELRRRLAGYPGFVVVTDVPVEAEDPQESEMIYWLLGLLLGRPVSQSRKGDLLGRVEDRGADIGSPVQRGYESSAALPFHVDRTDVIGLLCVRPAASGGLSRIVSAKTVHDLLLAESEDLLAELYQPYPNDRRGEEQPGEAPWSGIPVFSRTGDSFAARYLRRFIEGSQRHDTAPRLTERQIAAMDALDAILERPGVSLDMELRRGDLQLINNFHLLHARSAFEDGGGRGRLLLRLWLAFDASPELPDHFASLYGAVAAGSYRGGVWPAGSLPETLGRPVGELG</sequence>
<dbReference type="InterPro" id="IPR042098">
    <property type="entry name" value="TauD-like_sf"/>
</dbReference>
<dbReference type="Gene3D" id="3.60.130.10">
    <property type="entry name" value="Clavaminate synthase-like"/>
    <property type="match status" value="1"/>
</dbReference>
<proteinExistence type="predicted"/>
<dbReference type="RefSeq" id="WP_369173670.1">
    <property type="nucleotide sequence ID" value="NZ_CP163439.1"/>
</dbReference>
<dbReference type="PANTHER" id="PTHR10696">
    <property type="entry name" value="GAMMA-BUTYROBETAINE HYDROXYLASE-RELATED"/>
    <property type="match status" value="1"/>
</dbReference>
<reference evidence="6" key="1">
    <citation type="submission" date="2024-07" db="EMBL/GenBank/DDBJ databases">
        <authorList>
            <person name="Yu S.T."/>
        </authorList>
    </citation>
    <scope>NUCLEOTIDE SEQUENCE</scope>
    <source>
        <strain evidence="6">R28</strain>
    </source>
</reference>